<dbReference type="SUPFAM" id="SSF53448">
    <property type="entry name" value="Nucleotide-diphospho-sugar transferases"/>
    <property type="match status" value="1"/>
</dbReference>
<keyword evidence="2" id="KW-1185">Reference proteome</keyword>
<protein>
    <submittedName>
        <fullName evidence="1">Uncharacterized protein</fullName>
    </submittedName>
</protein>
<dbReference type="GO" id="GO:0016757">
    <property type="term" value="F:glycosyltransferase activity"/>
    <property type="evidence" value="ECO:0007669"/>
    <property type="project" value="InterPro"/>
</dbReference>
<dbReference type="Pfam" id="PF01501">
    <property type="entry name" value="Glyco_transf_8"/>
    <property type="match status" value="1"/>
</dbReference>
<evidence type="ECO:0000313" key="1">
    <source>
        <dbReference type="EMBL" id="GMI13488.1"/>
    </source>
</evidence>
<dbReference type="InterPro" id="IPR029044">
    <property type="entry name" value="Nucleotide-diphossugar_trans"/>
</dbReference>
<gene>
    <name evidence="1" type="ORF">TrVE_jg11272</name>
</gene>
<organism evidence="1 2">
    <name type="scientific">Triparma verrucosa</name>
    <dbReference type="NCBI Taxonomy" id="1606542"/>
    <lineage>
        <taxon>Eukaryota</taxon>
        <taxon>Sar</taxon>
        <taxon>Stramenopiles</taxon>
        <taxon>Ochrophyta</taxon>
        <taxon>Bolidophyceae</taxon>
        <taxon>Parmales</taxon>
        <taxon>Triparmaceae</taxon>
        <taxon>Triparma</taxon>
    </lineage>
</organism>
<reference evidence="2" key="1">
    <citation type="journal article" date="2023" name="Commun. Biol.">
        <title>Genome analysis of Parmales, the sister group of diatoms, reveals the evolutionary specialization of diatoms from phago-mixotrophs to photoautotrophs.</title>
        <authorList>
            <person name="Ban H."/>
            <person name="Sato S."/>
            <person name="Yoshikawa S."/>
            <person name="Yamada K."/>
            <person name="Nakamura Y."/>
            <person name="Ichinomiya M."/>
            <person name="Sato N."/>
            <person name="Blanc-Mathieu R."/>
            <person name="Endo H."/>
            <person name="Kuwata A."/>
            <person name="Ogata H."/>
        </authorList>
    </citation>
    <scope>NUCLEOTIDE SEQUENCE [LARGE SCALE GENOMIC DNA]</scope>
    <source>
        <strain evidence="2">NIES 3699</strain>
    </source>
</reference>
<dbReference type="InterPro" id="IPR002495">
    <property type="entry name" value="Glyco_trans_8"/>
</dbReference>
<proteinExistence type="predicted"/>
<dbReference type="Gene3D" id="3.90.550.10">
    <property type="entry name" value="Spore Coat Polysaccharide Biosynthesis Protein SpsA, Chain A"/>
    <property type="match status" value="1"/>
</dbReference>
<dbReference type="AlphaFoldDB" id="A0A9W7KVS5"/>
<name>A0A9W7KVS5_9STRA</name>
<sequence>MLNVMFEKRWKNLEIKFNLQKRCFWNNWTRWNEVVKGGVVVVHYVGGKPWWEREEFLEKDWEENEENNDRGRVFPQGGRVRGRYEGVFRVWEEIWEGEEAGLIPVLPLAEE</sequence>
<evidence type="ECO:0000313" key="2">
    <source>
        <dbReference type="Proteomes" id="UP001165160"/>
    </source>
</evidence>
<accession>A0A9W7KVS5</accession>
<dbReference type="EMBL" id="BRXX01000470">
    <property type="protein sequence ID" value="GMI13488.1"/>
    <property type="molecule type" value="Genomic_DNA"/>
</dbReference>
<comment type="caution">
    <text evidence="1">The sequence shown here is derived from an EMBL/GenBank/DDBJ whole genome shotgun (WGS) entry which is preliminary data.</text>
</comment>
<dbReference type="Proteomes" id="UP001165160">
    <property type="component" value="Unassembled WGS sequence"/>
</dbReference>